<organism evidence="1 2">
    <name type="scientific">Microbulbifer spongiae</name>
    <dbReference type="NCBI Taxonomy" id="2944933"/>
    <lineage>
        <taxon>Bacteria</taxon>
        <taxon>Pseudomonadati</taxon>
        <taxon>Pseudomonadota</taxon>
        <taxon>Gammaproteobacteria</taxon>
        <taxon>Cellvibrionales</taxon>
        <taxon>Microbulbiferaceae</taxon>
        <taxon>Microbulbifer</taxon>
    </lineage>
</organism>
<keyword evidence="2" id="KW-1185">Reference proteome</keyword>
<evidence type="ECO:0008006" key="3">
    <source>
        <dbReference type="Google" id="ProtNLM"/>
    </source>
</evidence>
<sequence>MAVDKKYIGLLFPPQLRGLWLLPLFLAACASDGLMPGAKESFHTEIAPNGAKRFVFTLEREHKSFPAPVLAHPEGQRRMQRGSAGAGAGASRRDIAYFERALARQLAETGFCKQGYFEIERTVYKYGGEVRGECREGAGE</sequence>
<proteinExistence type="predicted"/>
<gene>
    <name evidence="1" type="ORF">M8T91_12820</name>
</gene>
<reference evidence="1 2" key="1">
    <citation type="submission" date="2022-05" db="EMBL/GenBank/DDBJ databases">
        <title>Microbulbifer sp. nov., isolated from sponge.</title>
        <authorList>
            <person name="Gao L."/>
        </authorList>
    </citation>
    <scope>NUCLEOTIDE SEQUENCE [LARGE SCALE GENOMIC DNA]</scope>
    <source>
        <strain evidence="1 2">MI-G</strain>
    </source>
</reference>
<protein>
    <recommendedName>
        <fullName evidence="3">Lipoprotein</fullName>
    </recommendedName>
</protein>
<accession>A0ABY9E8X7</accession>
<dbReference type="EMBL" id="CP098023">
    <property type="protein sequence ID" value="WKD48782.1"/>
    <property type="molecule type" value="Genomic_DNA"/>
</dbReference>
<evidence type="ECO:0000313" key="2">
    <source>
        <dbReference type="Proteomes" id="UP001321520"/>
    </source>
</evidence>
<name>A0ABY9E8X7_9GAMM</name>
<dbReference type="RefSeq" id="WP_301414555.1">
    <property type="nucleotide sequence ID" value="NZ_CP098023.1"/>
</dbReference>
<dbReference type="Proteomes" id="UP001321520">
    <property type="component" value="Chromosome"/>
</dbReference>
<dbReference type="PROSITE" id="PS51257">
    <property type="entry name" value="PROKAR_LIPOPROTEIN"/>
    <property type="match status" value="1"/>
</dbReference>
<evidence type="ECO:0000313" key="1">
    <source>
        <dbReference type="EMBL" id="WKD48782.1"/>
    </source>
</evidence>